<reference evidence="12" key="2">
    <citation type="submission" date="2023-11" db="UniProtKB">
        <authorList>
            <consortium name="WormBaseParasite"/>
        </authorList>
    </citation>
    <scope>IDENTIFICATION</scope>
</reference>
<evidence type="ECO:0000256" key="8">
    <source>
        <dbReference type="ARBA" id="ARBA00023286"/>
    </source>
</evidence>
<dbReference type="GO" id="GO:0012505">
    <property type="term" value="C:endomembrane system"/>
    <property type="evidence" value="ECO:0007669"/>
    <property type="project" value="UniProtKB-SubCell"/>
</dbReference>
<keyword evidence="5 10" id="KW-1133">Transmembrane helix</keyword>
<reference evidence="11" key="1">
    <citation type="submission" date="2022-06" db="EMBL/GenBank/DDBJ databases">
        <authorList>
            <person name="Berger JAMES D."/>
            <person name="Berger JAMES D."/>
        </authorList>
    </citation>
    <scope>NUCLEOTIDE SEQUENCE [LARGE SCALE GENOMIC DNA]</scope>
</reference>
<sequence length="394" mass="46079">MDMLRSLFVFDMPRVVIIRQPVLAMIHRLIQLFILSYFIIYVMWLNRGYQSFDSPISGVAAKVKGIAWKHLSKHLNHDTNGIIVLDSADYQVQPSPNAAFYLITRIKHSVVQNMTTCSKGDHLHDAKCLEDYQCPEGYQADHQIYDSDRINEEKIFVASDESAHGVFTGKCLKDRGKCEIFGWCPTEDDYEHELRKERNVKRILTQPINILEEYYGYFTDLEFLDAKNRINGRTPYSDDPFFEVVNFTVLIKNNIEFPAFKTKRRNILPWMTKSYLNDCLYNPEHTIYQFCPKFRIGDIFKFAGVSENGMLKYGGVIAITINWHCDLDWPIDYCLPKYEFLALESVQKPQRVNVKNKTYRQKDNHVRSSSLVSNKTDIPEMTFDYSYMTHKLNS</sequence>
<evidence type="ECO:0000313" key="11">
    <source>
        <dbReference type="Proteomes" id="UP000050795"/>
    </source>
</evidence>
<evidence type="ECO:0000256" key="4">
    <source>
        <dbReference type="ARBA" id="ARBA00022692"/>
    </source>
</evidence>
<comment type="subcellular location">
    <subcellularLocation>
        <location evidence="1">Endomembrane system</location>
    </subcellularLocation>
</comment>
<dbReference type="GO" id="GO:0004931">
    <property type="term" value="F:extracellularly ATP-gated monoatomic cation channel activity"/>
    <property type="evidence" value="ECO:0007669"/>
    <property type="project" value="TreeGrafter"/>
</dbReference>
<dbReference type="PANTHER" id="PTHR10125">
    <property type="entry name" value="P2X PURINOCEPTOR"/>
    <property type="match status" value="1"/>
</dbReference>
<dbReference type="WBParaSite" id="TREG1_68790.1">
    <property type="protein sequence ID" value="TREG1_68790.1"/>
    <property type="gene ID" value="TREG1_68790"/>
</dbReference>
<dbReference type="GO" id="GO:0070588">
    <property type="term" value="P:calcium ion transmembrane transport"/>
    <property type="evidence" value="ECO:0007669"/>
    <property type="project" value="TreeGrafter"/>
</dbReference>
<dbReference type="InterPro" id="IPR027309">
    <property type="entry name" value="P2X_extracellular_dom_sf"/>
</dbReference>
<evidence type="ECO:0000256" key="5">
    <source>
        <dbReference type="ARBA" id="ARBA00022989"/>
    </source>
</evidence>
<dbReference type="PANTHER" id="PTHR10125:SF31">
    <property type="entry name" value="P2X RECEPTOR E"/>
    <property type="match status" value="1"/>
</dbReference>
<keyword evidence="3" id="KW-0813">Transport</keyword>
<name>A0AA85K3T9_TRIRE</name>
<evidence type="ECO:0000256" key="7">
    <source>
        <dbReference type="ARBA" id="ARBA00023136"/>
    </source>
</evidence>
<feature type="transmembrane region" description="Helical" evidence="10">
    <location>
        <begin position="21"/>
        <end position="44"/>
    </location>
</feature>
<dbReference type="GO" id="GO:0098794">
    <property type="term" value="C:postsynapse"/>
    <property type="evidence" value="ECO:0007669"/>
    <property type="project" value="GOC"/>
</dbReference>
<dbReference type="Pfam" id="PF00864">
    <property type="entry name" value="P2X_receptor"/>
    <property type="match status" value="2"/>
</dbReference>
<comment type="similarity">
    <text evidence="2">Belongs to the P2X receptor family.</text>
</comment>
<dbReference type="AlphaFoldDB" id="A0AA85K3T9"/>
<evidence type="ECO:0000256" key="6">
    <source>
        <dbReference type="ARBA" id="ARBA00023065"/>
    </source>
</evidence>
<organism evidence="11 12">
    <name type="scientific">Trichobilharzia regenti</name>
    <name type="common">Nasal bird schistosome</name>
    <dbReference type="NCBI Taxonomy" id="157069"/>
    <lineage>
        <taxon>Eukaryota</taxon>
        <taxon>Metazoa</taxon>
        <taxon>Spiralia</taxon>
        <taxon>Lophotrochozoa</taxon>
        <taxon>Platyhelminthes</taxon>
        <taxon>Trematoda</taxon>
        <taxon>Digenea</taxon>
        <taxon>Strigeidida</taxon>
        <taxon>Schistosomatoidea</taxon>
        <taxon>Schistosomatidae</taxon>
        <taxon>Trichobilharzia</taxon>
    </lineage>
</organism>
<evidence type="ECO:0000256" key="10">
    <source>
        <dbReference type="SAM" id="Phobius"/>
    </source>
</evidence>
<keyword evidence="4 10" id="KW-0812">Transmembrane</keyword>
<keyword evidence="11" id="KW-1185">Reference proteome</keyword>
<keyword evidence="9" id="KW-0407">Ion channel</keyword>
<evidence type="ECO:0000256" key="1">
    <source>
        <dbReference type="ARBA" id="ARBA00004308"/>
    </source>
</evidence>
<keyword evidence="7 10" id="KW-0472">Membrane</keyword>
<proteinExistence type="inferred from homology"/>
<evidence type="ECO:0000256" key="9">
    <source>
        <dbReference type="ARBA" id="ARBA00023303"/>
    </source>
</evidence>
<dbReference type="InterPro" id="IPR059116">
    <property type="entry name" value="P2X_receptor"/>
</dbReference>
<evidence type="ECO:0000256" key="3">
    <source>
        <dbReference type="ARBA" id="ARBA00022448"/>
    </source>
</evidence>
<accession>A0AA85K3T9</accession>
<keyword evidence="8" id="KW-1071">Ligand-gated ion channel</keyword>
<keyword evidence="6" id="KW-0406">Ion transport</keyword>
<dbReference type="GO" id="GO:0005886">
    <property type="term" value="C:plasma membrane"/>
    <property type="evidence" value="ECO:0007669"/>
    <property type="project" value="TreeGrafter"/>
</dbReference>
<evidence type="ECO:0008006" key="13">
    <source>
        <dbReference type="Google" id="ProtNLM"/>
    </source>
</evidence>
<evidence type="ECO:0000313" key="12">
    <source>
        <dbReference type="WBParaSite" id="TREG1_68790.1"/>
    </source>
</evidence>
<dbReference type="Proteomes" id="UP000050795">
    <property type="component" value="Unassembled WGS sequence"/>
</dbReference>
<protein>
    <recommendedName>
        <fullName evidence="13">P2X purinoceptor</fullName>
    </recommendedName>
</protein>
<dbReference type="Gene3D" id="2.60.490.10">
    <property type="entry name" value="atp-gated p2x4 ion channel domain"/>
    <property type="match status" value="1"/>
</dbReference>
<evidence type="ECO:0000256" key="2">
    <source>
        <dbReference type="ARBA" id="ARBA00009848"/>
    </source>
</evidence>